<sequence>MGGGVDDLVDFLLERVALKGEQGASLVDIKGFVQVFLTNQREATDTTVSEDDQTELSPPEIDRRFLEKVWKWLTAHPDVLISPEGSGNALTLVQVEERINATTSNMTEGRGDLNANDRGTDKLHASVQVRVTQSRMWHALTGHGVDWQRIPRHEFQLLSIIAFHGPDGILQRDLTHQSGQDKRSTPQRTDKLAEKGYITKKTVYGKGTKTSLCTLRRFHKALSEQPRSVYHNGILVAEHLLERACEMLKDVNAIILHDFIRVILPDGTKRQRRNLCRAINRMSELGIVDIVLATARVGYARAGAKKLLRCIKLLREPTDHDREIFNKWFRFKPSERTGEKQIDVDSDEEGDDIEDLLKDDEEPAETRETQLSRQPPLWTPDLPHTNQVFRLVENSGSGGITAMDLMKSGFGPFWVRPMHNISARICDHWQISQPPHLRHLGIIRDNGLTKTATNTHLHYVYRSYDNFKMAVEDGRTAWEAVMVASGAKKGKGVTKTAHLQPAMVDQWGFPIIAAGRILGHTNTATLQDLLKTAKVPPLKLNKTDPVVQHRRNGTFTVNWNPDSRAIPKKRSAPSDDDINLDAIFDSETGPHTLKSRGLLVRPGKGDASLSTAQKWKIKQHAIKEQKEWKARILEKAKKIATAEAKEERKRNQELGLIPETSDSESDKDMNPTINGVADRVSEHPRSNAHNQSVSATLQTPILPISGRDMSNSNDSSTLEILQTTSGVNRQNTSIISTQSNMTTPVAGPPSSTVSAVKGRDRKKVRIVDNDELLDRTIEGLDSFSTKFEPLLDPGVYIDPPGSVPNRKIKGRPRKFMVAVFKSDRLMDLDWIAEGGDQRTLKKRQVRLKRDEQRRAEKAAQQLESNGMETTPTDNGLSLLCDGISRPLIPIDHPATNAVPAEDTSTVITAHPHSETLQQVTSGNHPPAETSTIQGPSTTIVKVKKKPKKKRARLNVSQARIKELVAQLSDTSKPGLYINPPGSKRPFKQGRPRKSIVAVIKSNRIAKELNIPPDLPEPIYKLQILIESEDNSEAPLDVATPGGAISEESEGLTSGKAGSTPPANDTPSTLVADRTDTLNRANGKLISSENVTQPFEAIPQERVLETLVVNNQTANIISSRHVRQSKATSSPMETTFSCDAGVSSSEHIIDAENSQSNSLHERPLGPSPKKNSSKGIGILRGGSIAFNRTKVLNNILEKVDGVFPGGLRELYEPLSAEWAKLYPNLPKPDFYTISRHLKALVSSGKIRKIVFTLKSKGGLVVTKEMFTTTNVPIDSPAIKDAQRKMTETFPDPYIPPIFAEFESEARIAGHKKKIYPVDEEMIVERIGRPPDAVRLEQELAEARIRRKAVKQMERWKAHERQLKRYHIVPNNVPGNGRRPSNKPVQRLARISSHSHTLLPTERPLYTQITRHKEYPNYETVLTTSLINPRSVFYATNGTYSTEFAFNIWVPRPTYSSDSVLTTSLTHPLSVFCPTNGTYSTEFAFNTWITRPSHVHVPAPVLPPISSNQTIDNPQQHTFINERFKPQVPVTELSEPVPGLSVPVPNQRGKKRKALAVSFETGQRPHKRLRLKTKKKPPTKVMNPDLQLTDADMRRLVMSIIVVRTLLGGISSAINWSIIEQIFHTNFDHIAFRNRWTWIRKYFPEVVDSIHVAFQEAYLEACESGELPLLNYKDIANYQWDLVVDWATERFREHMKLAATMTLGSQLPASRDQWTTLELKKLLSSKADPREELAKEITTTSRRAEIVLEMSFSTSLSPSDRKLSHKAQEDEMQIDTPQERITDLELAKSWIRANSLTPADKYKPEAAREKLKSLSEDLLKAATSELKEQRVLRSENKGRLKPGRAFAINDVYMLRFKKLIEPPALLDAIKTKHELDAIFKAHKLALSSSSTPKSQERTYVSPYSKPNTTYTIPVNASQGTILAITSLAAHNRIRVQPKLPPTNHEFGNPFPRLTRWGFTEGNYKTTQMDRRCVDWGMEVVPTDTYVYGNGLLASSEGEGRLSHPPKSYGGLCGKVEPLPLWVDVHGEVMLEWWHRLVGVVLGLIALRPGISAERMLASLKDAVSKAELRAALKWAVDVGAVEVVEGNEGGWRCREWWWMCLDGR</sequence>
<dbReference type="InterPro" id="IPR046488">
    <property type="entry name" value="Sfc3/Tfc3_C"/>
</dbReference>
<reference evidence="9" key="1">
    <citation type="journal article" date="2020" name="Stud. Mycol.">
        <title>101 Dothideomycetes genomes: a test case for predicting lifestyles and emergence of pathogens.</title>
        <authorList>
            <person name="Haridas S."/>
            <person name="Albert R."/>
            <person name="Binder M."/>
            <person name="Bloem J."/>
            <person name="Labutti K."/>
            <person name="Salamov A."/>
            <person name="Andreopoulos B."/>
            <person name="Baker S."/>
            <person name="Barry K."/>
            <person name="Bills G."/>
            <person name="Bluhm B."/>
            <person name="Cannon C."/>
            <person name="Castanera R."/>
            <person name="Culley D."/>
            <person name="Daum C."/>
            <person name="Ezra D."/>
            <person name="Gonzalez J."/>
            <person name="Henrissat B."/>
            <person name="Kuo A."/>
            <person name="Liang C."/>
            <person name="Lipzen A."/>
            <person name="Lutzoni F."/>
            <person name="Magnuson J."/>
            <person name="Mondo S."/>
            <person name="Nolan M."/>
            <person name="Ohm R."/>
            <person name="Pangilinan J."/>
            <person name="Park H.-J."/>
            <person name="Ramirez L."/>
            <person name="Alfaro M."/>
            <person name="Sun H."/>
            <person name="Tritt A."/>
            <person name="Yoshinaga Y."/>
            <person name="Zwiers L.-H."/>
            <person name="Turgeon B."/>
            <person name="Goodwin S."/>
            <person name="Spatafora J."/>
            <person name="Crous P."/>
            <person name="Grigoriev I."/>
        </authorList>
    </citation>
    <scope>NUCLEOTIDE SEQUENCE</scope>
    <source>
        <strain evidence="9">CBS 101060</strain>
    </source>
</reference>
<dbReference type="Proteomes" id="UP000799429">
    <property type="component" value="Unassembled WGS sequence"/>
</dbReference>
<dbReference type="GO" id="GO:0005634">
    <property type="term" value="C:nucleus"/>
    <property type="evidence" value="ECO:0007669"/>
    <property type="project" value="UniProtKB-SubCell"/>
</dbReference>
<feature type="domain" description="Transcription factor tau subunit sfc3/Tfc3 C-terminal" evidence="8">
    <location>
        <begin position="1584"/>
        <end position="2053"/>
    </location>
</feature>
<accession>A0A9P4SA24</accession>
<dbReference type="GO" id="GO:0006384">
    <property type="term" value="P:transcription initiation at RNA polymerase III promoter"/>
    <property type="evidence" value="ECO:0007669"/>
    <property type="project" value="InterPro"/>
</dbReference>
<evidence type="ECO:0000256" key="6">
    <source>
        <dbReference type="SAM" id="MobiDB-lite"/>
    </source>
</evidence>
<keyword evidence="5" id="KW-0539">Nucleus</keyword>
<keyword evidence="10" id="KW-1185">Reference proteome</keyword>
<comment type="subcellular location">
    <subcellularLocation>
        <location evidence="1">Nucleus</location>
    </subcellularLocation>
</comment>
<evidence type="ECO:0000259" key="7">
    <source>
        <dbReference type="Pfam" id="PF04182"/>
    </source>
</evidence>
<keyword evidence="2" id="KW-0597">Phosphoprotein</keyword>
<feature type="region of interest" description="Disordered" evidence="6">
    <location>
        <begin position="846"/>
        <end position="873"/>
    </location>
</feature>
<evidence type="ECO:0000256" key="2">
    <source>
        <dbReference type="ARBA" id="ARBA00022553"/>
    </source>
</evidence>
<dbReference type="InterPro" id="IPR007309">
    <property type="entry name" value="TFIIIC_Bblock-bd"/>
</dbReference>
<dbReference type="Pfam" id="PF20222">
    <property type="entry name" value="DUF6581"/>
    <property type="match status" value="1"/>
</dbReference>
<organism evidence="9 10">
    <name type="scientific">Patellaria atrata CBS 101060</name>
    <dbReference type="NCBI Taxonomy" id="1346257"/>
    <lineage>
        <taxon>Eukaryota</taxon>
        <taxon>Fungi</taxon>
        <taxon>Dikarya</taxon>
        <taxon>Ascomycota</taxon>
        <taxon>Pezizomycotina</taxon>
        <taxon>Dothideomycetes</taxon>
        <taxon>Dothideomycetes incertae sedis</taxon>
        <taxon>Patellariales</taxon>
        <taxon>Patellariaceae</taxon>
        <taxon>Patellaria</taxon>
    </lineage>
</organism>
<protein>
    <recommendedName>
        <fullName evidence="11">B-block binding subunit of TFIIIC domain-containing protein</fullName>
    </recommendedName>
</protein>
<keyword evidence="4" id="KW-0804">Transcription</keyword>
<feature type="region of interest" description="Disordered" evidence="6">
    <location>
        <begin position="358"/>
        <end position="379"/>
    </location>
</feature>
<evidence type="ECO:0000313" key="10">
    <source>
        <dbReference type="Proteomes" id="UP000799429"/>
    </source>
</evidence>
<dbReference type="InterPro" id="IPR044210">
    <property type="entry name" value="Tfc3-like"/>
</dbReference>
<evidence type="ECO:0000256" key="4">
    <source>
        <dbReference type="ARBA" id="ARBA00023163"/>
    </source>
</evidence>
<feature type="compositionally biased region" description="Basic and acidic residues" evidence="6">
    <location>
        <begin position="847"/>
        <end position="857"/>
    </location>
</feature>
<keyword evidence="3" id="KW-0238">DNA-binding</keyword>
<evidence type="ECO:0000259" key="8">
    <source>
        <dbReference type="Pfam" id="PF20222"/>
    </source>
</evidence>
<dbReference type="PANTHER" id="PTHR15180:SF1">
    <property type="entry name" value="GENERAL TRANSCRIPTION FACTOR 3C POLYPEPTIDE 1"/>
    <property type="match status" value="1"/>
</dbReference>
<evidence type="ECO:0008006" key="11">
    <source>
        <dbReference type="Google" id="ProtNLM"/>
    </source>
</evidence>
<name>A0A9P4SA24_9PEZI</name>
<evidence type="ECO:0000313" key="9">
    <source>
        <dbReference type="EMBL" id="KAF2838042.1"/>
    </source>
</evidence>
<feature type="domain" description="B-block binding subunit of TFIIIC" evidence="7">
    <location>
        <begin position="152"/>
        <end position="220"/>
    </location>
</feature>
<dbReference type="OrthoDB" id="5403573at2759"/>
<proteinExistence type="predicted"/>
<dbReference type="GO" id="GO:0042791">
    <property type="term" value="P:5S class rRNA transcription by RNA polymerase III"/>
    <property type="evidence" value="ECO:0007669"/>
    <property type="project" value="TreeGrafter"/>
</dbReference>
<dbReference type="PANTHER" id="PTHR15180">
    <property type="entry name" value="GENERAL TRANSCRIPTION FACTOR 3C POLYPEPTIDE 1"/>
    <property type="match status" value="1"/>
</dbReference>
<dbReference type="EMBL" id="MU006097">
    <property type="protein sequence ID" value="KAF2838042.1"/>
    <property type="molecule type" value="Genomic_DNA"/>
</dbReference>
<evidence type="ECO:0000256" key="5">
    <source>
        <dbReference type="ARBA" id="ARBA00023242"/>
    </source>
</evidence>
<feature type="region of interest" description="Disordered" evidence="6">
    <location>
        <begin position="641"/>
        <end position="677"/>
    </location>
</feature>
<feature type="compositionally biased region" description="Polar residues" evidence="6">
    <location>
        <begin position="861"/>
        <end position="873"/>
    </location>
</feature>
<comment type="caution">
    <text evidence="9">The sequence shown here is derived from an EMBL/GenBank/DDBJ whole genome shotgun (WGS) entry which is preliminary data.</text>
</comment>
<feature type="region of interest" description="Disordered" evidence="6">
    <location>
        <begin position="1031"/>
        <end position="1070"/>
    </location>
</feature>
<dbReference type="GO" id="GO:0000127">
    <property type="term" value="C:transcription factor TFIIIC complex"/>
    <property type="evidence" value="ECO:0007669"/>
    <property type="project" value="InterPro"/>
</dbReference>
<feature type="compositionally biased region" description="Basic and acidic residues" evidence="6">
    <location>
        <begin position="643"/>
        <end position="652"/>
    </location>
</feature>
<feature type="region of interest" description="Disordered" evidence="6">
    <location>
        <begin position="1151"/>
        <end position="1175"/>
    </location>
</feature>
<evidence type="ECO:0000256" key="3">
    <source>
        <dbReference type="ARBA" id="ARBA00023125"/>
    </source>
</evidence>
<dbReference type="Pfam" id="PF04182">
    <property type="entry name" value="B-block_TFIIIC"/>
    <property type="match status" value="1"/>
</dbReference>
<gene>
    <name evidence="9" type="ORF">M501DRAFT_1058239</name>
</gene>
<evidence type="ECO:0000256" key="1">
    <source>
        <dbReference type="ARBA" id="ARBA00004123"/>
    </source>
</evidence>
<dbReference type="GO" id="GO:0003677">
    <property type="term" value="F:DNA binding"/>
    <property type="evidence" value="ECO:0007669"/>
    <property type="project" value="UniProtKB-KW"/>
</dbReference>